<feature type="transmembrane region" description="Helical" evidence="1">
    <location>
        <begin position="169"/>
        <end position="188"/>
    </location>
</feature>
<reference evidence="3 4" key="1">
    <citation type="submission" date="2024-04" db="EMBL/GenBank/DDBJ databases">
        <title>WGS of bacteria from Torrens River.</title>
        <authorList>
            <person name="Wyrsch E.R."/>
            <person name="Drigo B."/>
        </authorList>
    </citation>
    <scope>NUCLEOTIDE SEQUENCE [LARGE SCALE GENOMIC DNA]</scope>
    <source>
        <strain evidence="3 4">TWI391</strain>
    </source>
</reference>
<name>A0ABV0BWY6_9SPHI</name>
<feature type="domain" description="DUF4401" evidence="2">
    <location>
        <begin position="43"/>
        <end position="353"/>
    </location>
</feature>
<protein>
    <submittedName>
        <fullName evidence="3">DUF4401 domain-containing protein</fullName>
    </submittedName>
</protein>
<feature type="transmembrane region" description="Helical" evidence="1">
    <location>
        <begin position="332"/>
        <end position="353"/>
    </location>
</feature>
<evidence type="ECO:0000313" key="4">
    <source>
        <dbReference type="Proteomes" id="UP001409291"/>
    </source>
</evidence>
<keyword evidence="1" id="KW-1133">Transmembrane helix</keyword>
<sequence>MKNKQEILNKIELLRKGNEPNFQININDTLTAYQHLEENRSNLTIKILSILGVILSVLSFLGALFLLNILNDKLNLIICGSIFLVLSLYCIKKYNAIIIDTASIAFYIAGGWMLIYGFDIHDLNYIFILCFIISLCTLLIVQRHLLSLLNILGIIYSIIALINHNYQNILFITLINAILIIALIYFLSHEAAVLSKRNLISTIYNPLRLGLILATVATTAFIILSHYETYNEQVNNNSFALYILSVLYAFAILWVVYKITSKFEITTSKVLFPTYALLILMLGSTVINPGIACSILLILTCFNYQYRMGLSIGLISLLLSLWHFYYNLTFSLLVKSLILVISGLLFLAIYFVINSNKINNEKI</sequence>
<dbReference type="InterPro" id="IPR025513">
    <property type="entry name" value="DUF4401"/>
</dbReference>
<keyword evidence="1" id="KW-0472">Membrane</keyword>
<feature type="transmembrane region" description="Helical" evidence="1">
    <location>
        <begin position="98"/>
        <end position="117"/>
    </location>
</feature>
<dbReference type="Pfam" id="PF14351">
    <property type="entry name" value="DUF4401"/>
    <property type="match status" value="1"/>
</dbReference>
<feature type="transmembrane region" description="Helical" evidence="1">
    <location>
        <begin position="73"/>
        <end position="91"/>
    </location>
</feature>
<feature type="transmembrane region" description="Helical" evidence="1">
    <location>
        <begin position="47"/>
        <end position="67"/>
    </location>
</feature>
<evidence type="ECO:0000313" key="3">
    <source>
        <dbReference type="EMBL" id="MEN5378473.1"/>
    </source>
</evidence>
<keyword evidence="4" id="KW-1185">Reference proteome</keyword>
<feature type="transmembrane region" description="Helical" evidence="1">
    <location>
        <begin position="209"/>
        <end position="227"/>
    </location>
</feature>
<feature type="transmembrane region" description="Helical" evidence="1">
    <location>
        <begin position="239"/>
        <end position="257"/>
    </location>
</feature>
<accession>A0ABV0BWY6</accession>
<dbReference type="RefSeq" id="WP_346581566.1">
    <property type="nucleotide sequence ID" value="NZ_JBDJLH010000012.1"/>
</dbReference>
<organism evidence="3 4">
    <name type="scientific">Sphingobacterium kitahiroshimense</name>
    <dbReference type="NCBI Taxonomy" id="470446"/>
    <lineage>
        <taxon>Bacteria</taxon>
        <taxon>Pseudomonadati</taxon>
        <taxon>Bacteroidota</taxon>
        <taxon>Sphingobacteriia</taxon>
        <taxon>Sphingobacteriales</taxon>
        <taxon>Sphingobacteriaceae</taxon>
        <taxon>Sphingobacterium</taxon>
    </lineage>
</organism>
<evidence type="ECO:0000256" key="1">
    <source>
        <dbReference type="SAM" id="Phobius"/>
    </source>
</evidence>
<comment type="caution">
    <text evidence="3">The sequence shown here is derived from an EMBL/GenBank/DDBJ whole genome shotgun (WGS) entry which is preliminary data.</text>
</comment>
<gene>
    <name evidence="3" type="ORF">ABE541_14515</name>
</gene>
<feature type="transmembrane region" description="Helical" evidence="1">
    <location>
        <begin position="277"/>
        <end position="300"/>
    </location>
</feature>
<feature type="transmembrane region" description="Helical" evidence="1">
    <location>
        <begin position="146"/>
        <end position="163"/>
    </location>
</feature>
<dbReference type="Proteomes" id="UP001409291">
    <property type="component" value="Unassembled WGS sequence"/>
</dbReference>
<proteinExistence type="predicted"/>
<feature type="transmembrane region" description="Helical" evidence="1">
    <location>
        <begin position="306"/>
        <end position="325"/>
    </location>
</feature>
<evidence type="ECO:0000259" key="2">
    <source>
        <dbReference type="Pfam" id="PF14351"/>
    </source>
</evidence>
<dbReference type="EMBL" id="JBDJNQ010000006">
    <property type="protein sequence ID" value="MEN5378473.1"/>
    <property type="molecule type" value="Genomic_DNA"/>
</dbReference>
<keyword evidence="1" id="KW-0812">Transmembrane</keyword>
<feature type="transmembrane region" description="Helical" evidence="1">
    <location>
        <begin position="123"/>
        <end position="141"/>
    </location>
</feature>